<feature type="transmembrane region" description="Helical" evidence="1">
    <location>
        <begin position="147"/>
        <end position="166"/>
    </location>
</feature>
<feature type="transmembrane region" description="Helical" evidence="1">
    <location>
        <begin position="45"/>
        <end position="64"/>
    </location>
</feature>
<sequence length="241" mass="27103">MYRLEFVSHQYSANRLSQLDSAWWVLYTVMTVVGKWVLVTENEQGIFDAAIIVALLLLFVKLCLPRVYAQRRAAIVFVFHLILTTLRAMAVFSMAPRQAVHWRPFRHATEVGKQDTLMFYVSTMLGTTGGSHRLLEMLGLQQSVRSNAIITCYYIAIQLFAGMHGFRMGYANALFFLAHEGFDGVTSLVDTLLDWLVLLPTRPQATCNSCPGVSLYITVLLWSGAIMPLVPFLIAAQVYDA</sequence>
<keyword evidence="3" id="KW-1185">Reference proteome</keyword>
<dbReference type="EMBL" id="CP126214">
    <property type="protein sequence ID" value="WIA16406.1"/>
    <property type="molecule type" value="Genomic_DNA"/>
</dbReference>
<reference evidence="2 3" key="1">
    <citation type="submission" date="2023-05" db="EMBL/GenBank/DDBJ databases">
        <title>A 100% complete, gapless, phased diploid assembly of the Scenedesmus obliquus UTEX 3031 genome.</title>
        <authorList>
            <person name="Biondi T.C."/>
            <person name="Hanschen E.R."/>
            <person name="Kwon T."/>
            <person name="Eng W."/>
            <person name="Kruse C.P.S."/>
            <person name="Koehler S.I."/>
            <person name="Kunde Y."/>
            <person name="Gleasner C.D."/>
            <person name="You Mak K.T."/>
            <person name="Polle J."/>
            <person name="Hovde B.T."/>
            <person name="Starkenburg S.R."/>
        </authorList>
    </citation>
    <scope>NUCLEOTIDE SEQUENCE [LARGE SCALE GENOMIC DNA]</scope>
    <source>
        <strain evidence="2 3">DOE0152z</strain>
    </source>
</reference>
<dbReference type="Proteomes" id="UP001244341">
    <property type="component" value="Chromosome 7b"/>
</dbReference>
<feature type="transmembrane region" description="Helical" evidence="1">
    <location>
        <begin position="76"/>
        <end position="97"/>
    </location>
</feature>
<evidence type="ECO:0000313" key="3">
    <source>
        <dbReference type="Proteomes" id="UP001244341"/>
    </source>
</evidence>
<proteinExistence type="predicted"/>
<protein>
    <submittedName>
        <fullName evidence="2">Uncharacterized protein</fullName>
    </submittedName>
</protein>
<keyword evidence="1" id="KW-0472">Membrane</keyword>
<keyword evidence="1" id="KW-1133">Transmembrane helix</keyword>
<feature type="transmembrane region" description="Helical" evidence="1">
    <location>
        <begin position="117"/>
        <end position="135"/>
    </location>
</feature>
<accession>A0ABY8U4M2</accession>
<evidence type="ECO:0000256" key="1">
    <source>
        <dbReference type="SAM" id="Phobius"/>
    </source>
</evidence>
<feature type="transmembrane region" description="Helical" evidence="1">
    <location>
        <begin position="21"/>
        <end position="39"/>
    </location>
</feature>
<evidence type="ECO:0000313" key="2">
    <source>
        <dbReference type="EMBL" id="WIA16406.1"/>
    </source>
</evidence>
<gene>
    <name evidence="2" type="ORF">OEZ85_013098</name>
</gene>
<name>A0ABY8U4M2_TETOB</name>
<organism evidence="2 3">
    <name type="scientific">Tetradesmus obliquus</name>
    <name type="common">Green alga</name>
    <name type="synonym">Acutodesmus obliquus</name>
    <dbReference type="NCBI Taxonomy" id="3088"/>
    <lineage>
        <taxon>Eukaryota</taxon>
        <taxon>Viridiplantae</taxon>
        <taxon>Chlorophyta</taxon>
        <taxon>core chlorophytes</taxon>
        <taxon>Chlorophyceae</taxon>
        <taxon>CS clade</taxon>
        <taxon>Sphaeropleales</taxon>
        <taxon>Scenedesmaceae</taxon>
        <taxon>Tetradesmus</taxon>
    </lineage>
</organism>
<feature type="transmembrane region" description="Helical" evidence="1">
    <location>
        <begin position="213"/>
        <end position="236"/>
    </location>
</feature>
<keyword evidence="1" id="KW-0812">Transmembrane</keyword>